<dbReference type="Gene3D" id="3.40.50.1460">
    <property type="match status" value="1"/>
</dbReference>
<proteinExistence type="predicted"/>
<protein>
    <recommendedName>
        <fullName evidence="1">Gingipain domain-containing protein</fullName>
    </recommendedName>
</protein>
<dbReference type="InterPro" id="IPR029030">
    <property type="entry name" value="Caspase-like_dom_sf"/>
</dbReference>
<reference evidence="2" key="1">
    <citation type="journal article" date="2014" name="Front. Microbiol.">
        <title>High frequency of phylogenetically diverse reductive dehalogenase-homologous genes in deep subseafloor sedimentary metagenomes.</title>
        <authorList>
            <person name="Kawai M."/>
            <person name="Futagami T."/>
            <person name="Toyoda A."/>
            <person name="Takaki Y."/>
            <person name="Nishi S."/>
            <person name="Hori S."/>
            <person name="Arai W."/>
            <person name="Tsubouchi T."/>
            <person name="Morono Y."/>
            <person name="Uchiyama I."/>
            <person name="Ito T."/>
            <person name="Fujiyama A."/>
            <person name="Inagaki F."/>
            <person name="Takami H."/>
        </authorList>
    </citation>
    <scope>NUCLEOTIDE SEQUENCE</scope>
    <source>
        <strain evidence="2">Expedition CK06-06</strain>
    </source>
</reference>
<dbReference type="Pfam" id="PF01364">
    <property type="entry name" value="Peptidase_C25"/>
    <property type="match status" value="1"/>
</dbReference>
<dbReference type="SUPFAM" id="SSF52129">
    <property type="entry name" value="Caspase-like"/>
    <property type="match status" value="1"/>
</dbReference>
<sequence>WSWGGGSSLRVWSGRIGYFDDATVWHDAALDFGIANPFIFSLSCSSGKYAGITGIAEALLQRGAAVYIGATEVSIRQDNNEGGDKFFEKWISHHGHPSKTIGQAWKETRHWASDEWWGEGSTYWAAEYQLYGDPKYGAER</sequence>
<dbReference type="InterPro" id="IPR001769">
    <property type="entry name" value="Gingipain"/>
</dbReference>
<organism evidence="2">
    <name type="scientific">marine sediment metagenome</name>
    <dbReference type="NCBI Taxonomy" id="412755"/>
    <lineage>
        <taxon>unclassified sequences</taxon>
        <taxon>metagenomes</taxon>
        <taxon>ecological metagenomes</taxon>
    </lineage>
</organism>
<name>X1B1F2_9ZZZZ</name>
<evidence type="ECO:0000259" key="1">
    <source>
        <dbReference type="Pfam" id="PF01364"/>
    </source>
</evidence>
<feature type="non-terminal residue" evidence="2">
    <location>
        <position position="1"/>
    </location>
</feature>
<dbReference type="GO" id="GO:0006508">
    <property type="term" value="P:proteolysis"/>
    <property type="evidence" value="ECO:0007669"/>
    <property type="project" value="InterPro"/>
</dbReference>
<gene>
    <name evidence="2" type="ORF">S01H4_26994</name>
</gene>
<feature type="domain" description="Gingipain" evidence="1">
    <location>
        <begin position="32"/>
        <end position="134"/>
    </location>
</feature>
<dbReference type="EMBL" id="BART01013105">
    <property type="protein sequence ID" value="GAG88780.1"/>
    <property type="molecule type" value="Genomic_DNA"/>
</dbReference>
<dbReference type="GO" id="GO:0008234">
    <property type="term" value="F:cysteine-type peptidase activity"/>
    <property type="evidence" value="ECO:0007669"/>
    <property type="project" value="InterPro"/>
</dbReference>
<comment type="caution">
    <text evidence="2">The sequence shown here is derived from an EMBL/GenBank/DDBJ whole genome shotgun (WGS) entry which is preliminary data.</text>
</comment>
<dbReference type="AlphaFoldDB" id="X1B1F2"/>
<evidence type="ECO:0000313" key="2">
    <source>
        <dbReference type="EMBL" id="GAG88780.1"/>
    </source>
</evidence>
<accession>X1B1F2</accession>